<evidence type="ECO:0008006" key="3">
    <source>
        <dbReference type="Google" id="ProtNLM"/>
    </source>
</evidence>
<gene>
    <name evidence="1" type="ORF">EI684_15690</name>
</gene>
<dbReference type="Proteomes" id="UP000280307">
    <property type="component" value="Unassembled WGS sequence"/>
</dbReference>
<accession>A0A426TVS5</accession>
<comment type="caution">
    <text evidence="1">The sequence shown here is derived from an EMBL/GenBank/DDBJ whole genome shotgun (WGS) entry which is preliminary data.</text>
</comment>
<organism evidence="1 2">
    <name type="scientific">Candidatus Viridilinea halotolerans</name>
    <dbReference type="NCBI Taxonomy" id="2491704"/>
    <lineage>
        <taxon>Bacteria</taxon>
        <taxon>Bacillati</taxon>
        <taxon>Chloroflexota</taxon>
        <taxon>Chloroflexia</taxon>
        <taxon>Chloroflexales</taxon>
        <taxon>Chloroflexineae</taxon>
        <taxon>Oscillochloridaceae</taxon>
        <taxon>Candidatus Viridilinea</taxon>
    </lineage>
</organism>
<protein>
    <recommendedName>
        <fullName evidence="3">Class I SAM-dependent methyltransferase</fullName>
    </recommendedName>
</protein>
<dbReference type="InterPro" id="IPR029063">
    <property type="entry name" value="SAM-dependent_MTases_sf"/>
</dbReference>
<sequence length="208" mass="23725">MNAKSLAVYQKYYGDPRHDRSSLFRVLAAHTAIATVLYPGSFVHIVPSFFFPTTVYVDTDKQARRFFADPDLIAFLRIHKEYAHDPAVRFHAVSYMDPLPEPDQGVGVLISQFAGFVSQHCRRYLRIGGLLVANDSHGDASMAARDPSYSLLGVFTEQDDAYRLETRHLERYFIPRRGRPVTRDDLAHTQRGIDYTYSASAYLFQRVA</sequence>
<dbReference type="EMBL" id="RSAS01000638">
    <property type="protein sequence ID" value="RRR69417.1"/>
    <property type="molecule type" value="Genomic_DNA"/>
</dbReference>
<name>A0A426TVS5_9CHLR</name>
<dbReference type="SUPFAM" id="SSF53335">
    <property type="entry name" value="S-adenosyl-L-methionine-dependent methyltransferases"/>
    <property type="match status" value="1"/>
</dbReference>
<evidence type="ECO:0000313" key="1">
    <source>
        <dbReference type="EMBL" id="RRR69417.1"/>
    </source>
</evidence>
<dbReference type="AlphaFoldDB" id="A0A426TVS5"/>
<evidence type="ECO:0000313" key="2">
    <source>
        <dbReference type="Proteomes" id="UP000280307"/>
    </source>
</evidence>
<reference evidence="1 2" key="1">
    <citation type="submission" date="2018-12" db="EMBL/GenBank/DDBJ databases">
        <title>Genome Sequence of Candidatus Viridilinea halotolerans isolated from saline sulfide-rich spring.</title>
        <authorList>
            <person name="Grouzdev D.S."/>
            <person name="Burganskaya E.I."/>
            <person name="Krutkina M.S."/>
            <person name="Sukhacheva M.V."/>
            <person name="Gorlenko V.M."/>
        </authorList>
    </citation>
    <scope>NUCLEOTIDE SEQUENCE [LARGE SCALE GENOMIC DNA]</scope>
    <source>
        <strain evidence="1">Chok-6</strain>
    </source>
</reference>
<proteinExistence type="predicted"/>